<dbReference type="EMBL" id="FOCM01000006">
    <property type="protein sequence ID" value="SEN74282.1"/>
    <property type="molecule type" value="Genomic_DNA"/>
</dbReference>
<feature type="transmembrane region" description="Helical" evidence="14">
    <location>
        <begin position="111"/>
        <end position="131"/>
    </location>
</feature>
<keyword evidence="16" id="KW-1185">Reference proteome</keyword>
<dbReference type="NCBIfam" id="NF001393">
    <property type="entry name" value="PRK00281.2-4"/>
    <property type="match status" value="1"/>
</dbReference>
<dbReference type="InterPro" id="IPR003824">
    <property type="entry name" value="UppP"/>
</dbReference>
<dbReference type="RefSeq" id="WP_091845903.1">
    <property type="nucleotide sequence ID" value="NZ_FOCM01000006.1"/>
</dbReference>
<gene>
    <name evidence="14" type="primary">uppP</name>
    <name evidence="15" type="ORF">SAMN04488011_10617</name>
</gene>
<sequence>MPIFHLFLVALVQGVTEFLPVSSSGHLILLPRLTGLDDQGLAVDVAAHVGTLGAVIWVFRQDVGRAVAGIPPLLRGRIDGQNAWLALCLAIATVPVLLAGLLLKLSGLDDALRSTAVVGWSTIVFGLLLYWADHTGGRDRSAERWRLSDALIMGCAQILALIPGTSRSGITITAGRKLGYDRTDAARLSMLMSVPVIAASGLLLSLDVASQADMDMARDMVLVAVFSFVAAFVALKLMFRLLRSVSFTPYVIYRLCLGTLLLWIAYT</sequence>
<evidence type="ECO:0000256" key="6">
    <source>
        <dbReference type="ARBA" id="ARBA00022692"/>
    </source>
</evidence>
<evidence type="ECO:0000256" key="8">
    <source>
        <dbReference type="ARBA" id="ARBA00022989"/>
    </source>
</evidence>
<evidence type="ECO:0000313" key="15">
    <source>
        <dbReference type="EMBL" id="SEN74282.1"/>
    </source>
</evidence>
<keyword evidence="14" id="KW-0961">Cell wall biogenesis/degradation</keyword>
<feature type="transmembrane region" description="Helical" evidence="14">
    <location>
        <begin position="83"/>
        <end position="105"/>
    </location>
</feature>
<evidence type="ECO:0000256" key="10">
    <source>
        <dbReference type="ARBA" id="ARBA00023251"/>
    </source>
</evidence>
<dbReference type="PANTHER" id="PTHR30622">
    <property type="entry name" value="UNDECAPRENYL-DIPHOSPHATASE"/>
    <property type="match status" value="1"/>
</dbReference>
<feature type="transmembrane region" description="Helical" evidence="14">
    <location>
        <begin position="190"/>
        <end position="209"/>
    </location>
</feature>
<reference evidence="16" key="1">
    <citation type="submission" date="2016-10" db="EMBL/GenBank/DDBJ databases">
        <authorList>
            <person name="Varghese N."/>
            <person name="Submissions S."/>
        </authorList>
    </citation>
    <scope>NUCLEOTIDE SEQUENCE [LARGE SCALE GENOMIC DNA]</scope>
    <source>
        <strain evidence="16">DSM 26893</strain>
    </source>
</reference>
<evidence type="ECO:0000256" key="11">
    <source>
        <dbReference type="ARBA" id="ARBA00032707"/>
    </source>
</evidence>
<comment type="subcellular location">
    <subcellularLocation>
        <location evidence="1 14">Cell membrane</location>
        <topology evidence="1 14">Multi-pass membrane protein</topology>
    </subcellularLocation>
</comment>
<dbReference type="AlphaFoldDB" id="A0A1H8J0L4"/>
<dbReference type="Pfam" id="PF02673">
    <property type="entry name" value="BacA"/>
    <property type="match status" value="1"/>
</dbReference>
<proteinExistence type="inferred from homology"/>
<dbReference type="PANTHER" id="PTHR30622:SF4">
    <property type="entry name" value="UNDECAPRENYL-DIPHOSPHATASE"/>
    <property type="match status" value="1"/>
</dbReference>
<evidence type="ECO:0000313" key="16">
    <source>
        <dbReference type="Proteomes" id="UP000199372"/>
    </source>
</evidence>
<dbReference type="GO" id="GO:0005886">
    <property type="term" value="C:plasma membrane"/>
    <property type="evidence" value="ECO:0007669"/>
    <property type="project" value="UniProtKB-SubCell"/>
</dbReference>
<feature type="transmembrane region" description="Helical" evidence="14">
    <location>
        <begin position="247"/>
        <end position="266"/>
    </location>
</feature>
<evidence type="ECO:0000256" key="7">
    <source>
        <dbReference type="ARBA" id="ARBA00022801"/>
    </source>
</evidence>
<keyword evidence="6 14" id="KW-0812">Transmembrane</keyword>
<feature type="transmembrane region" description="Helical" evidence="14">
    <location>
        <begin position="221"/>
        <end position="241"/>
    </location>
</feature>
<organism evidence="15 16">
    <name type="scientific">Palleronia pelagia</name>
    <dbReference type="NCBI Taxonomy" id="387096"/>
    <lineage>
        <taxon>Bacteria</taxon>
        <taxon>Pseudomonadati</taxon>
        <taxon>Pseudomonadota</taxon>
        <taxon>Alphaproteobacteria</taxon>
        <taxon>Rhodobacterales</taxon>
        <taxon>Roseobacteraceae</taxon>
        <taxon>Palleronia</taxon>
    </lineage>
</organism>
<dbReference type="EC" id="3.6.1.27" evidence="3 14"/>
<keyword evidence="7 14" id="KW-0378">Hydrolase</keyword>
<feature type="transmembrane region" description="Helical" evidence="14">
    <location>
        <begin position="40"/>
        <end position="59"/>
    </location>
</feature>
<dbReference type="GO" id="GO:0046677">
    <property type="term" value="P:response to antibiotic"/>
    <property type="evidence" value="ECO:0007669"/>
    <property type="project" value="UniProtKB-UniRule"/>
</dbReference>
<evidence type="ECO:0000256" key="12">
    <source>
        <dbReference type="ARBA" id="ARBA00032932"/>
    </source>
</evidence>
<comment type="function">
    <text evidence="14">Catalyzes the dephosphorylation of undecaprenyl diphosphate (UPP). Confers resistance to bacitracin.</text>
</comment>
<name>A0A1H8J0L4_9RHOB</name>
<evidence type="ECO:0000256" key="14">
    <source>
        <dbReference type="HAMAP-Rule" id="MF_01006"/>
    </source>
</evidence>
<keyword evidence="8 14" id="KW-1133">Transmembrane helix</keyword>
<evidence type="ECO:0000256" key="3">
    <source>
        <dbReference type="ARBA" id="ARBA00012374"/>
    </source>
</evidence>
<evidence type="ECO:0000256" key="1">
    <source>
        <dbReference type="ARBA" id="ARBA00004651"/>
    </source>
</evidence>
<evidence type="ECO:0000256" key="2">
    <source>
        <dbReference type="ARBA" id="ARBA00010621"/>
    </source>
</evidence>
<dbReference type="GO" id="GO:0071555">
    <property type="term" value="P:cell wall organization"/>
    <property type="evidence" value="ECO:0007669"/>
    <property type="project" value="UniProtKB-KW"/>
</dbReference>
<evidence type="ECO:0000256" key="4">
    <source>
        <dbReference type="ARBA" id="ARBA00021581"/>
    </source>
</evidence>
<comment type="miscellaneous">
    <text evidence="14">Bacitracin is thought to be involved in the inhibition of peptidoglycan synthesis by sequestering undecaprenyl diphosphate, thereby reducing the pool of lipid carrier available.</text>
</comment>
<keyword evidence="9 14" id="KW-0472">Membrane</keyword>
<dbReference type="GO" id="GO:0050380">
    <property type="term" value="F:undecaprenyl-diphosphatase activity"/>
    <property type="evidence" value="ECO:0007669"/>
    <property type="project" value="UniProtKB-UniRule"/>
</dbReference>
<protein>
    <recommendedName>
        <fullName evidence="4 14">Undecaprenyl-diphosphatase</fullName>
        <ecNumber evidence="3 14">3.6.1.27</ecNumber>
    </recommendedName>
    <alternativeName>
        <fullName evidence="12 14">Bacitracin resistance protein</fullName>
    </alternativeName>
    <alternativeName>
        <fullName evidence="11 14">Undecaprenyl pyrophosphate phosphatase</fullName>
    </alternativeName>
</protein>
<comment type="similarity">
    <text evidence="2 14">Belongs to the UppP family.</text>
</comment>
<dbReference type="Proteomes" id="UP000199372">
    <property type="component" value="Unassembled WGS sequence"/>
</dbReference>
<keyword evidence="14" id="KW-0133">Cell shape</keyword>
<dbReference type="GO" id="GO:0009252">
    <property type="term" value="P:peptidoglycan biosynthetic process"/>
    <property type="evidence" value="ECO:0007669"/>
    <property type="project" value="UniProtKB-KW"/>
</dbReference>
<evidence type="ECO:0000256" key="13">
    <source>
        <dbReference type="ARBA" id="ARBA00047594"/>
    </source>
</evidence>
<dbReference type="HAMAP" id="MF_01006">
    <property type="entry name" value="Undec_diphosphatase"/>
    <property type="match status" value="1"/>
</dbReference>
<accession>A0A1H8J0L4</accession>
<dbReference type="OrthoDB" id="9808289at2"/>
<keyword evidence="10 14" id="KW-0046">Antibiotic resistance</keyword>
<comment type="catalytic activity">
    <reaction evidence="13 14">
        <text>di-trans,octa-cis-undecaprenyl diphosphate + H2O = di-trans,octa-cis-undecaprenyl phosphate + phosphate + H(+)</text>
        <dbReference type="Rhea" id="RHEA:28094"/>
        <dbReference type="ChEBI" id="CHEBI:15377"/>
        <dbReference type="ChEBI" id="CHEBI:15378"/>
        <dbReference type="ChEBI" id="CHEBI:43474"/>
        <dbReference type="ChEBI" id="CHEBI:58405"/>
        <dbReference type="ChEBI" id="CHEBI:60392"/>
        <dbReference type="EC" id="3.6.1.27"/>
    </reaction>
</comment>
<dbReference type="GO" id="GO:0008360">
    <property type="term" value="P:regulation of cell shape"/>
    <property type="evidence" value="ECO:0007669"/>
    <property type="project" value="UniProtKB-KW"/>
</dbReference>
<evidence type="ECO:0000256" key="9">
    <source>
        <dbReference type="ARBA" id="ARBA00023136"/>
    </source>
</evidence>
<evidence type="ECO:0000256" key="5">
    <source>
        <dbReference type="ARBA" id="ARBA00022475"/>
    </source>
</evidence>
<keyword evidence="5 14" id="KW-1003">Cell membrane</keyword>
<keyword evidence="14" id="KW-0573">Peptidoglycan synthesis</keyword>